<reference evidence="4 5" key="1">
    <citation type="journal article" date="2019" name="Nat. Ecol. Evol.">
        <title>Megaphylogeny resolves global patterns of mushroom evolution.</title>
        <authorList>
            <person name="Varga T."/>
            <person name="Krizsan K."/>
            <person name="Foldi C."/>
            <person name="Dima B."/>
            <person name="Sanchez-Garcia M."/>
            <person name="Sanchez-Ramirez S."/>
            <person name="Szollosi G.J."/>
            <person name="Szarkandi J.G."/>
            <person name="Papp V."/>
            <person name="Albert L."/>
            <person name="Andreopoulos W."/>
            <person name="Angelini C."/>
            <person name="Antonin V."/>
            <person name="Barry K.W."/>
            <person name="Bougher N.L."/>
            <person name="Buchanan P."/>
            <person name="Buyck B."/>
            <person name="Bense V."/>
            <person name="Catcheside P."/>
            <person name="Chovatia M."/>
            <person name="Cooper J."/>
            <person name="Damon W."/>
            <person name="Desjardin D."/>
            <person name="Finy P."/>
            <person name="Geml J."/>
            <person name="Haridas S."/>
            <person name="Hughes K."/>
            <person name="Justo A."/>
            <person name="Karasinski D."/>
            <person name="Kautmanova I."/>
            <person name="Kiss B."/>
            <person name="Kocsube S."/>
            <person name="Kotiranta H."/>
            <person name="LaButti K.M."/>
            <person name="Lechner B.E."/>
            <person name="Liimatainen K."/>
            <person name="Lipzen A."/>
            <person name="Lukacs Z."/>
            <person name="Mihaltcheva S."/>
            <person name="Morgado L.N."/>
            <person name="Niskanen T."/>
            <person name="Noordeloos M.E."/>
            <person name="Ohm R.A."/>
            <person name="Ortiz-Santana B."/>
            <person name="Ovrebo C."/>
            <person name="Racz N."/>
            <person name="Riley R."/>
            <person name="Savchenko A."/>
            <person name="Shiryaev A."/>
            <person name="Soop K."/>
            <person name="Spirin V."/>
            <person name="Szebenyi C."/>
            <person name="Tomsovsky M."/>
            <person name="Tulloss R.E."/>
            <person name="Uehling J."/>
            <person name="Grigoriev I.V."/>
            <person name="Vagvolgyi C."/>
            <person name="Papp T."/>
            <person name="Martin F.M."/>
            <person name="Miettinen O."/>
            <person name="Hibbett D.S."/>
            <person name="Nagy L.G."/>
        </authorList>
    </citation>
    <scope>NUCLEOTIDE SEQUENCE [LARGE SCALE GENOMIC DNA]</scope>
    <source>
        <strain evidence="4 5">FP101781</strain>
    </source>
</reference>
<dbReference type="OrthoDB" id="7042322at2759"/>
<protein>
    <submittedName>
        <fullName evidence="4">PLP-dependent transferase</fullName>
    </submittedName>
</protein>
<keyword evidence="5" id="KW-1185">Reference proteome</keyword>
<evidence type="ECO:0000313" key="5">
    <source>
        <dbReference type="Proteomes" id="UP000298030"/>
    </source>
</evidence>
<dbReference type="InterPro" id="IPR015424">
    <property type="entry name" value="PyrdxlP-dep_Trfase"/>
</dbReference>
<feature type="region of interest" description="Disordered" evidence="2">
    <location>
        <begin position="466"/>
        <end position="486"/>
    </location>
</feature>
<keyword evidence="4" id="KW-0808">Transferase</keyword>
<dbReference type="InterPro" id="IPR015422">
    <property type="entry name" value="PyrdxlP-dep_Trfase_small"/>
</dbReference>
<dbReference type="SUPFAM" id="SSF53383">
    <property type="entry name" value="PLP-dependent transferases"/>
    <property type="match status" value="1"/>
</dbReference>
<dbReference type="InterPro" id="IPR004839">
    <property type="entry name" value="Aminotransferase_I/II_large"/>
</dbReference>
<dbReference type="Proteomes" id="UP000298030">
    <property type="component" value="Unassembled WGS sequence"/>
</dbReference>
<dbReference type="Gene3D" id="3.90.1150.10">
    <property type="entry name" value="Aspartate Aminotransferase, domain 1"/>
    <property type="match status" value="1"/>
</dbReference>
<dbReference type="PRINTS" id="PR00753">
    <property type="entry name" value="ACCSYNTHASE"/>
</dbReference>
<dbReference type="GO" id="GO:0030170">
    <property type="term" value="F:pyridoxal phosphate binding"/>
    <property type="evidence" value="ECO:0007669"/>
    <property type="project" value="InterPro"/>
</dbReference>
<dbReference type="Gene3D" id="3.40.640.10">
    <property type="entry name" value="Type I PLP-dependent aspartate aminotransferase-like (Major domain)"/>
    <property type="match status" value="1"/>
</dbReference>
<feature type="domain" description="Aminotransferase class I/classII large" evidence="3">
    <location>
        <begin position="82"/>
        <end position="437"/>
    </location>
</feature>
<name>A0A4Y7SQL9_COPMI</name>
<evidence type="ECO:0000259" key="3">
    <source>
        <dbReference type="Pfam" id="PF00155"/>
    </source>
</evidence>
<gene>
    <name evidence="4" type="ORF">FA13DRAFT_1390961</name>
</gene>
<evidence type="ECO:0000256" key="2">
    <source>
        <dbReference type="SAM" id="MobiDB-lite"/>
    </source>
</evidence>
<dbReference type="STRING" id="71717.A0A4Y7SQL9"/>
<organism evidence="4 5">
    <name type="scientific">Coprinellus micaceus</name>
    <name type="common">Glistening ink-cap mushroom</name>
    <name type="synonym">Coprinus micaceus</name>
    <dbReference type="NCBI Taxonomy" id="71717"/>
    <lineage>
        <taxon>Eukaryota</taxon>
        <taxon>Fungi</taxon>
        <taxon>Dikarya</taxon>
        <taxon>Basidiomycota</taxon>
        <taxon>Agaricomycotina</taxon>
        <taxon>Agaricomycetes</taxon>
        <taxon>Agaricomycetidae</taxon>
        <taxon>Agaricales</taxon>
        <taxon>Agaricineae</taxon>
        <taxon>Psathyrellaceae</taxon>
        <taxon>Coprinellus</taxon>
    </lineage>
</organism>
<dbReference type="GO" id="GO:0006520">
    <property type="term" value="P:amino acid metabolic process"/>
    <property type="evidence" value="ECO:0007669"/>
    <property type="project" value="TreeGrafter"/>
</dbReference>
<keyword evidence="1" id="KW-0663">Pyridoxal phosphate</keyword>
<dbReference type="AlphaFoldDB" id="A0A4Y7SQL9"/>
<dbReference type="GO" id="GO:0008483">
    <property type="term" value="F:transaminase activity"/>
    <property type="evidence" value="ECO:0007669"/>
    <property type="project" value="TreeGrafter"/>
</dbReference>
<dbReference type="PANTHER" id="PTHR43795:SF39">
    <property type="entry name" value="AMINOTRANSFERASE CLASS I_CLASSII DOMAIN-CONTAINING PROTEIN"/>
    <property type="match status" value="1"/>
</dbReference>
<dbReference type="CDD" id="cd00609">
    <property type="entry name" value="AAT_like"/>
    <property type="match status" value="1"/>
</dbReference>
<dbReference type="InterPro" id="IPR015421">
    <property type="entry name" value="PyrdxlP-dep_Trfase_major"/>
</dbReference>
<proteinExistence type="predicted"/>
<dbReference type="InterPro" id="IPR050478">
    <property type="entry name" value="Ethylene_sulfur-biosynth"/>
</dbReference>
<accession>A0A4Y7SQL9</accession>
<dbReference type="EMBL" id="QPFP01000070">
    <property type="protein sequence ID" value="TEB24092.1"/>
    <property type="molecule type" value="Genomic_DNA"/>
</dbReference>
<comment type="caution">
    <text evidence="4">The sequence shown here is derived from an EMBL/GenBank/DDBJ whole genome shotgun (WGS) entry which is preliminary data.</text>
</comment>
<evidence type="ECO:0000256" key="1">
    <source>
        <dbReference type="ARBA" id="ARBA00022898"/>
    </source>
</evidence>
<dbReference type="Pfam" id="PF00155">
    <property type="entry name" value="Aminotran_1_2"/>
    <property type="match status" value="1"/>
</dbReference>
<sequence>MSAQLEETVGTLSTYGAARLKEGAKVMRHECVMRDAFSKNNPNGVINLAVAENTLMTDYLSRYFKDNFNVRPVDFTYGDSLSGSLLLRTALSSFFNTHFAPERATSPSELIASSGLLPLISSLGRALIDPGNAILISAPYYHGFDIALGVLDSIRIIPVSVPIHEALTQGELDRMELAFQDAKAAGTRVQAVFLVNPQNPLGRCYSRDVLEGYARFAEQHDLHLVSDEVYALSTFPSSDIPTPDEFHSILSLDFRKLKVKEERIHMMYGMSKDFDANGFRAGVLHTRNKALYQSLLATSIFSMVSSPTAELWASLLNDDDALEEYIRRNREELTKAYEHLTGWLKFHGIPYIRSCAGHFLMADFRQVLSASSPVLDLLNLDAAREMTHREHALLGRLSAADCKVVLGPGTGFHMPEPGWFRLTFSMAREVIDTGLRRVEKALGWERWQGLGDSLRTAGVAMRDFKGRERERRGVDSQAIPTASAVN</sequence>
<dbReference type="PANTHER" id="PTHR43795">
    <property type="entry name" value="BIFUNCTIONAL ASPARTATE AMINOTRANSFERASE AND GLUTAMATE/ASPARTATE-PREPHENATE AMINOTRANSFERASE-RELATED"/>
    <property type="match status" value="1"/>
</dbReference>
<evidence type="ECO:0000313" key="4">
    <source>
        <dbReference type="EMBL" id="TEB24092.1"/>
    </source>
</evidence>